<comment type="caution">
    <text evidence="1">The sequence shown here is derived from an EMBL/GenBank/DDBJ whole genome shotgun (WGS) entry which is preliminary data.</text>
</comment>
<reference evidence="1" key="2">
    <citation type="journal article" date="2021" name="PeerJ">
        <title>Extensive microbial diversity within the chicken gut microbiome revealed by metagenomics and culture.</title>
        <authorList>
            <person name="Gilroy R."/>
            <person name="Ravi A."/>
            <person name="Getino M."/>
            <person name="Pursley I."/>
            <person name="Horton D.L."/>
            <person name="Alikhan N.F."/>
            <person name="Baker D."/>
            <person name="Gharbi K."/>
            <person name="Hall N."/>
            <person name="Watson M."/>
            <person name="Adriaenssens E.M."/>
            <person name="Foster-Nyarko E."/>
            <person name="Jarju S."/>
            <person name="Secka A."/>
            <person name="Antonio M."/>
            <person name="Oren A."/>
            <person name="Chaudhuri R.R."/>
            <person name="La Ragione R."/>
            <person name="Hildebrand F."/>
            <person name="Pallen M.J."/>
        </authorList>
    </citation>
    <scope>NUCLEOTIDE SEQUENCE</scope>
    <source>
        <strain evidence="1">ChiGjej1B1-24693</strain>
    </source>
</reference>
<dbReference type="InterPro" id="IPR006059">
    <property type="entry name" value="SBP"/>
</dbReference>
<dbReference type="AlphaFoldDB" id="A0A9D1GZM8"/>
<evidence type="ECO:0000313" key="1">
    <source>
        <dbReference type="EMBL" id="HIT76491.1"/>
    </source>
</evidence>
<dbReference type="EMBL" id="DVLP01000379">
    <property type="protein sequence ID" value="HIT76491.1"/>
    <property type="molecule type" value="Genomic_DNA"/>
</dbReference>
<dbReference type="InterPro" id="IPR006311">
    <property type="entry name" value="TAT_signal"/>
</dbReference>
<dbReference type="Proteomes" id="UP000886842">
    <property type="component" value="Unassembled WGS sequence"/>
</dbReference>
<dbReference type="SUPFAM" id="SSF53850">
    <property type="entry name" value="Periplasmic binding protein-like II"/>
    <property type="match status" value="1"/>
</dbReference>
<dbReference type="Pfam" id="PF13416">
    <property type="entry name" value="SBP_bac_8"/>
    <property type="match status" value="1"/>
</dbReference>
<protein>
    <submittedName>
        <fullName evidence="1">Extracellular solute-binding protein</fullName>
    </submittedName>
</protein>
<dbReference type="PROSITE" id="PS51318">
    <property type="entry name" value="TAT"/>
    <property type="match status" value="1"/>
</dbReference>
<accession>A0A9D1GZM8</accession>
<organism evidence="1 2">
    <name type="scientific">Candidatus Avipropionibacterium avicola</name>
    <dbReference type="NCBI Taxonomy" id="2840701"/>
    <lineage>
        <taxon>Bacteria</taxon>
        <taxon>Bacillati</taxon>
        <taxon>Actinomycetota</taxon>
        <taxon>Actinomycetes</taxon>
        <taxon>Propionibacteriales</taxon>
        <taxon>Propionibacteriaceae</taxon>
        <taxon>Propionibacteriaceae incertae sedis</taxon>
        <taxon>Candidatus Avipropionibacterium</taxon>
    </lineage>
</organism>
<gene>
    <name evidence="1" type="ORF">IAA98_12975</name>
</gene>
<sequence length="540" mass="58860">MISRRRMLGAGGAGLAAAGLGLAGCRSDNQGGGGSGSEAAAFETPTYQAYTGVEPTLPALDNGTSPYFEAFPSEMPTFSTAPPGSGSTVRVHTFLNSSPRPVEDNQWWQALNEATGVTFELTGAPIGDYPSKFQTVMAGGEVDDLTSILPDSTPELAKLLEATFQDLTDYVSGDAILEYPGLANIPSVVWDACTYNGRIYTLPIHRFALTHGYAVRTDVAEERGAPTEPKNGEEFYEMFKALSDPAKGTFATNNAVWLVEIVAEMMGVPNDWGIEGGKFVKDIEVPQYLEALEFVRRCWEEKMIHPSAWEANFSLQTQDLYNEGTAPFVIGGLTWMGNAANAEKLYPEARSNTFTMMKWDGSGPAERYVGGGAPYQTALKKGDDARIKELLGVINWLASPFGTKEYRLFRNGIEGRHYELDSDGNTVPIEDNKVENMGPLIYAGSAPQVHNSLYPHYSEAGYHHEAEAMDHALVLPTLSLESETGQTKNAQLNKLLTDARSDIITGRKPVSSWADTIENWKSKGGDKVRQEYEESLAAQE</sequence>
<dbReference type="PROSITE" id="PS51257">
    <property type="entry name" value="PROKAR_LIPOPROTEIN"/>
    <property type="match status" value="1"/>
</dbReference>
<reference evidence="1" key="1">
    <citation type="submission" date="2020-10" db="EMBL/GenBank/DDBJ databases">
        <authorList>
            <person name="Gilroy R."/>
        </authorList>
    </citation>
    <scope>NUCLEOTIDE SEQUENCE</scope>
    <source>
        <strain evidence="1">ChiGjej1B1-24693</strain>
    </source>
</reference>
<dbReference type="Gene3D" id="3.40.190.10">
    <property type="entry name" value="Periplasmic binding protein-like II"/>
    <property type="match status" value="1"/>
</dbReference>
<proteinExistence type="predicted"/>
<evidence type="ECO:0000313" key="2">
    <source>
        <dbReference type="Proteomes" id="UP000886842"/>
    </source>
</evidence>
<name>A0A9D1GZM8_9ACTN</name>